<dbReference type="Proteomes" id="UP000003094">
    <property type="component" value="Unassembled WGS sequence"/>
</dbReference>
<dbReference type="AlphaFoldDB" id="A0A2R9T2N4"/>
<accession>A0A2R9T2N4</accession>
<comment type="caution">
    <text evidence="1">The sequence shown here is derived from an EMBL/GenBank/DDBJ whole genome shotgun (WGS) entry which is preliminary data.</text>
</comment>
<organism evidence="1 2">
    <name type="scientific">Paenibacillus vortex V453</name>
    <dbReference type="NCBI Taxonomy" id="715225"/>
    <lineage>
        <taxon>Bacteria</taxon>
        <taxon>Bacillati</taxon>
        <taxon>Bacillota</taxon>
        <taxon>Bacilli</taxon>
        <taxon>Bacillales</taxon>
        <taxon>Paenibacillaceae</taxon>
        <taxon>Paenibacillus</taxon>
    </lineage>
</organism>
<evidence type="ECO:0000313" key="1">
    <source>
        <dbReference type="EMBL" id="EFU43918.1"/>
    </source>
</evidence>
<name>A0A2R9T2N4_9BACL</name>
<proteinExistence type="predicted"/>
<sequence>MHTNHASGAHYNQAVHERGVVPLNVAAERRMRFLIFTRIAS</sequence>
<keyword evidence="2" id="KW-1185">Reference proteome</keyword>
<evidence type="ECO:0000313" key="2">
    <source>
        <dbReference type="Proteomes" id="UP000003094"/>
    </source>
</evidence>
<dbReference type="KEGG" id="pvo:PVOR_01895"/>
<reference evidence="1 2" key="1">
    <citation type="journal article" date="2010" name="BMC Genomics">
        <title>Genome sequence of the pattern forming Paenibacillus vortex bacterium reveals potential for thriving in complex environments.</title>
        <authorList>
            <person name="Sirota-Madi A."/>
            <person name="Olender T."/>
            <person name="Helman Y."/>
            <person name="Ingham C."/>
            <person name="Brainis I."/>
            <person name="Roth D."/>
            <person name="Hagi E."/>
            <person name="Brodsky L."/>
            <person name="Leshkowitz D."/>
            <person name="Galatenko V."/>
            <person name="Nikolaev V."/>
            <person name="Mugasimangalam R.C."/>
            <person name="Bransburg-Zabary S."/>
            <person name="Gutnick D.L."/>
            <person name="Lancet D."/>
            <person name="Ben-Jacob E."/>
        </authorList>
    </citation>
    <scope>NUCLEOTIDE SEQUENCE [LARGE SCALE GENOMIC DNA]</scope>
    <source>
        <strain evidence="1 2">V453</strain>
    </source>
</reference>
<protein>
    <submittedName>
        <fullName evidence="1">Uncharacterized protein</fullName>
    </submittedName>
</protein>
<dbReference type="EMBL" id="ADHJ01000001">
    <property type="protein sequence ID" value="EFU43918.1"/>
    <property type="molecule type" value="Genomic_DNA"/>
</dbReference>
<gene>
    <name evidence="1" type="ORF">PVOR_01895</name>
</gene>